<name>A0ABT3VEL9_9ACTN</name>
<accession>A0ABT3VEL9</accession>
<dbReference type="SUPFAM" id="SSF56601">
    <property type="entry name" value="beta-lactamase/transpeptidase-like"/>
    <property type="match status" value="1"/>
</dbReference>
<dbReference type="Gene3D" id="3.40.710.10">
    <property type="entry name" value="DD-peptidase/beta-lactamase superfamily"/>
    <property type="match status" value="1"/>
</dbReference>
<dbReference type="InterPro" id="IPR012338">
    <property type="entry name" value="Beta-lactam/transpept-like"/>
</dbReference>
<dbReference type="InterPro" id="IPR052907">
    <property type="entry name" value="Beta-lactamase/esterase"/>
</dbReference>
<dbReference type="EMBL" id="JAIFZO010000002">
    <property type="protein sequence ID" value="MCX4238011.1"/>
    <property type="molecule type" value="Genomic_DNA"/>
</dbReference>
<reference evidence="2" key="1">
    <citation type="journal article" date="2022" name="bioRxiv">
        <title>Discovery and biosynthetic assessment of Streptomyces ortus sp nov. isolated from a deep-sea sponge.</title>
        <authorList>
            <person name="Williams S.E."/>
        </authorList>
    </citation>
    <scope>NUCLEOTIDE SEQUENCE</scope>
    <source>
        <strain evidence="2">A15ISP2-DRY2</strain>
    </source>
</reference>
<organism evidence="2 3">
    <name type="scientific">Streptomyces ortus</name>
    <dbReference type="NCBI Taxonomy" id="2867268"/>
    <lineage>
        <taxon>Bacteria</taxon>
        <taxon>Bacillati</taxon>
        <taxon>Actinomycetota</taxon>
        <taxon>Actinomycetes</taxon>
        <taxon>Kitasatosporales</taxon>
        <taxon>Streptomycetaceae</taxon>
        <taxon>Streptomyces</taxon>
    </lineage>
</organism>
<keyword evidence="3" id="KW-1185">Reference proteome</keyword>
<evidence type="ECO:0000313" key="3">
    <source>
        <dbReference type="Proteomes" id="UP001165590"/>
    </source>
</evidence>
<protein>
    <submittedName>
        <fullName evidence="2">Beta-lactamase family protein</fullName>
    </submittedName>
</protein>
<evidence type="ECO:0000313" key="2">
    <source>
        <dbReference type="EMBL" id="MCX4238011.1"/>
    </source>
</evidence>
<comment type="caution">
    <text evidence="2">The sequence shown here is derived from an EMBL/GenBank/DDBJ whole genome shotgun (WGS) entry which is preliminary data.</text>
</comment>
<dbReference type="Proteomes" id="UP001165590">
    <property type="component" value="Unassembled WGS sequence"/>
</dbReference>
<dbReference type="InterPro" id="IPR001466">
    <property type="entry name" value="Beta-lactam-related"/>
</dbReference>
<proteinExistence type="predicted"/>
<dbReference type="RefSeq" id="WP_267030352.1">
    <property type="nucleotide sequence ID" value="NZ_JAIFZO010000002.1"/>
</dbReference>
<gene>
    <name evidence="2" type="ORF">K3769_35630</name>
</gene>
<dbReference type="PANTHER" id="PTHR43319">
    <property type="entry name" value="BETA-LACTAMASE-RELATED"/>
    <property type="match status" value="1"/>
</dbReference>
<evidence type="ECO:0000259" key="1">
    <source>
        <dbReference type="Pfam" id="PF00144"/>
    </source>
</evidence>
<dbReference type="PANTHER" id="PTHR43319:SF3">
    <property type="entry name" value="BETA-LACTAMASE-RELATED DOMAIN-CONTAINING PROTEIN"/>
    <property type="match status" value="1"/>
</dbReference>
<feature type="domain" description="Beta-lactamase-related" evidence="1">
    <location>
        <begin position="21"/>
        <end position="379"/>
    </location>
</feature>
<sequence length="404" mass="42673">MSIRIEGTTTPDFASLADVFSAAFTGHDAMGAALCVRAGGETVVDLWGGTADPRDGTPWTKDTTSVIFSCTKGLVSILAARLVQDGLLDHRAPVAAYWPEFAAEGKGGITVADLLAHRSGLPAPRDLLNVEDVIDWDTVTGRLAAQRPLWAAGQGHAYHALTHGWLVGEVIRRVTGKTVGQYFDELVAAPLRADAWIGLPPEAAHRVAHMRAGSSLTALVAQQAAARVAGEVDWAERAMTLGHAFPPELVDATGGFNDPRVQAAEVPGAGGIASARALASIWSSTVVETDGVRLLDVGTVTDAIRPQTEGTPLFGGQPPFPRWGMGFQLPSLAREFVGPASFGHDGAGGQVAFADATHQVGFAFLTNLMEAGADHRATAIVDELRRILRQAAHGDHEDLEDRRR</sequence>
<dbReference type="Pfam" id="PF00144">
    <property type="entry name" value="Beta-lactamase"/>
    <property type="match status" value="1"/>
</dbReference>